<dbReference type="InterPro" id="IPR000914">
    <property type="entry name" value="SBP_5_dom"/>
</dbReference>
<gene>
    <name evidence="6" type="ordered locus">AZOLI_0286</name>
</gene>
<evidence type="ECO:0000313" key="6">
    <source>
        <dbReference type="EMBL" id="CBS85691.1"/>
    </source>
</evidence>
<dbReference type="AlphaFoldDB" id="G7Z2T2"/>
<dbReference type="GO" id="GO:1904680">
    <property type="term" value="F:peptide transmembrane transporter activity"/>
    <property type="evidence" value="ECO:0007669"/>
    <property type="project" value="TreeGrafter"/>
</dbReference>
<proteinExistence type="inferred from homology"/>
<dbReference type="SUPFAM" id="SSF53850">
    <property type="entry name" value="Periplasmic binding protein-like II"/>
    <property type="match status" value="1"/>
</dbReference>
<dbReference type="PIRSF" id="PIRSF002741">
    <property type="entry name" value="MppA"/>
    <property type="match status" value="1"/>
</dbReference>
<dbReference type="CDD" id="cd08497">
    <property type="entry name" value="MbnE-like"/>
    <property type="match status" value="1"/>
</dbReference>
<protein>
    <submittedName>
        <fullName evidence="6">Oligopeptide ABC transporter, periplasmic component</fullName>
    </submittedName>
</protein>
<evidence type="ECO:0000256" key="4">
    <source>
        <dbReference type="SAM" id="SignalP"/>
    </source>
</evidence>
<keyword evidence="7" id="KW-1185">Reference proteome</keyword>
<dbReference type="RefSeq" id="WP_014246754.1">
    <property type="nucleotide sequence ID" value="NC_016622.1"/>
</dbReference>
<accession>G7Z2T2</accession>
<feature type="chain" id="PRO_5003506673" evidence="4">
    <location>
        <begin position="31"/>
        <end position="621"/>
    </location>
</feature>
<sequence length="621" mass="69077">MRRFLAVAATILTLSVPAALTSAAFTPAEAATRTVTALKQFGEPQFKPGFTHFPHVNPDAPKGGSVGLAESQPGTYDSLNTLILRGVRPRTLGLISDTLMVGSGWELDAAYAHMAESVEVPDDYGWAVFTLRQGARWHDGTPITSADVVFTWDAIQAHGAPFLKSFLDHTAKVEALDDRRFKITLTGTGEIKPIIDFATTFAPQPKHWWTSNGHDISKTTLEPVLGSGPYRIKTVDPGRSITYERVADWWAKDLPTARGFYNFDTVKDDFYRDDDVMFEAFKAGAYDFRGEYRAQRWTTGYDFPAARDGRVQKLAVPSELPLGAQGYRLNTRRDKFADPRVREALALLFDFDWIRKNILYGQYSRTLSNFPNSDFGAKGPPGPAELALLEPFKPQLSERLLTQPFTLPTTDGSGNNRAQVREATRLFKEAGWETRNGKLTNVKTGEAMTIEFLDGTGALTRVTQPYIETLRRVGIDATMRIVDTAQYQARLDEFDFDAIVVNLSFFTPPGTELRGYFGSAAAGIKGSANYSGIHDPVADALIEKALAAKDLETVQAATRALDRVLLWGFYMVPQWYNAESWIAHKAWLAHPTVWPKYDQDYRSTNFPATWWVDAAGKAAQP</sequence>
<dbReference type="KEGG" id="ali:AZOLI_0286"/>
<feature type="domain" description="Solute-binding protein family 5" evidence="5">
    <location>
        <begin position="112"/>
        <end position="518"/>
    </location>
</feature>
<dbReference type="GO" id="GO:0043190">
    <property type="term" value="C:ATP-binding cassette (ABC) transporter complex"/>
    <property type="evidence" value="ECO:0007669"/>
    <property type="project" value="InterPro"/>
</dbReference>
<reference evidence="7" key="1">
    <citation type="journal article" date="2011" name="PLoS Genet.">
        <title>Azospirillum genomes reveal transition of bacteria from aquatic to terrestrial environments.</title>
        <authorList>
            <person name="Wisniewski-Dye F."/>
            <person name="Borziak K."/>
            <person name="Khalsa-Moyers G."/>
            <person name="Alexandre G."/>
            <person name="Sukharnikov L.O."/>
            <person name="Wuichet K."/>
            <person name="Hurst G.B."/>
            <person name="McDonald W.H."/>
            <person name="Robertson J.S."/>
            <person name="Barbe V."/>
            <person name="Calteau A."/>
            <person name="Rouy Z."/>
            <person name="Mangenot S."/>
            <person name="Prigent-Combaret C."/>
            <person name="Normand P."/>
            <person name="Boyer M."/>
            <person name="Siguier P."/>
            <person name="Dessaux Y."/>
            <person name="Elmerich C."/>
            <person name="Condemine G."/>
            <person name="Krishnen G."/>
            <person name="Kennedy I."/>
            <person name="Paterson A.H."/>
            <person name="Gonzalez V."/>
            <person name="Mavingui P."/>
            <person name="Zhulin I.B."/>
        </authorList>
    </citation>
    <scope>NUCLEOTIDE SEQUENCE [LARGE SCALE GENOMIC DNA]</scope>
    <source>
        <strain evidence="7">4B</strain>
    </source>
</reference>
<dbReference type="Gene3D" id="3.40.190.10">
    <property type="entry name" value="Periplasmic binding protein-like II"/>
    <property type="match status" value="1"/>
</dbReference>
<comment type="similarity">
    <text evidence="2">Belongs to the bacterial solute-binding protein 5 family.</text>
</comment>
<dbReference type="Pfam" id="PF00496">
    <property type="entry name" value="SBP_bac_5"/>
    <property type="match status" value="1"/>
</dbReference>
<evidence type="ECO:0000256" key="1">
    <source>
        <dbReference type="ARBA" id="ARBA00004418"/>
    </source>
</evidence>
<organism evidence="6 7">
    <name type="scientific">Azospirillum lipoferum (strain 4B)</name>
    <dbReference type="NCBI Taxonomy" id="862719"/>
    <lineage>
        <taxon>Bacteria</taxon>
        <taxon>Pseudomonadati</taxon>
        <taxon>Pseudomonadota</taxon>
        <taxon>Alphaproteobacteria</taxon>
        <taxon>Rhodospirillales</taxon>
        <taxon>Azospirillaceae</taxon>
        <taxon>Azospirillum</taxon>
    </lineage>
</organism>
<dbReference type="HOGENOM" id="CLU_023171_0_0_5"/>
<name>G7Z2T2_AZOL4</name>
<evidence type="ECO:0000256" key="2">
    <source>
        <dbReference type="ARBA" id="ARBA00005695"/>
    </source>
</evidence>
<dbReference type="InterPro" id="IPR039424">
    <property type="entry name" value="SBP_5"/>
</dbReference>
<evidence type="ECO:0000256" key="3">
    <source>
        <dbReference type="ARBA" id="ARBA00022729"/>
    </source>
</evidence>
<dbReference type="Gene3D" id="3.10.105.10">
    <property type="entry name" value="Dipeptide-binding Protein, Domain 3"/>
    <property type="match status" value="1"/>
</dbReference>
<dbReference type="GO" id="GO:0030288">
    <property type="term" value="C:outer membrane-bounded periplasmic space"/>
    <property type="evidence" value="ECO:0007669"/>
    <property type="project" value="TreeGrafter"/>
</dbReference>
<dbReference type="STRING" id="862719.AZOLI_0286"/>
<keyword evidence="3 4" id="KW-0732">Signal</keyword>
<dbReference type="InterPro" id="IPR030678">
    <property type="entry name" value="Peptide/Ni-bd"/>
</dbReference>
<dbReference type="GO" id="GO:0015833">
    <property type="term" value="P:peptide transport"/>
    <property type="evidence" value="ECO:0007669"/>
    <property type="project" value="TreeGrafter"/>
</dbReference>
<evidence type="ECO:0000259" key="5">
    <source>
        <dbReference type="Pfam" id="PF00496"/>
    </source>
</evidence>
<dbReference type="PANTHER" id="PTHR30290">
    <property type="entry name" value="PERIPLASMIC BINDING COMPONENT OF ABC TRANSPORTER"/>
    <property type="match status" value="1"/>
</dbReference>
<dbReference type="GO" id="GO:0042884">
    <property type="term" value="P:microcin transport"/>
    <property type="evidence" value="ECO:0007669"/>
    <property type="project" value="TreeGrafter"/>
</dbReference>
<dbReference type="PANTHER" id="PTHR30290:SF64">
    <property type="entry name" value="ABC TRANSPORTER PERIPLASMIC BINDING PROTEIN"/>
    <property type="match status" value="1"/>
</dbReference>
<comment type="subcellular location">
    <subcellularLocation>
        <location evidence="1">Periplasm</location>
    </subcellularLocation>
</comment>
<dbReference type="OrthoDB" id="9803988at2"/>
<evidence type="ECO:0000313" key="7">
    <source>
        <dbReference type="Proteomes" id="UP000005667"/>
    </source>
</evidence>
<feature type="signal peptide" evidence="4">
    <location>
        <begin position="1"/>
        <end position="30"/>
    </location>
</feature>
<dbReference type="EMBL" id="FQ311868">
    <property type="protein sequence ID" value="CBS85691.1"/>
    <property type="molecule type" value="Genomic_DNA"/>
</dbReference>
<dbReference type="Proteomes" id="UP000005667">
    <property type="component" value="Chromosome"/>
</dbReference>